<organism evidence="1 2">
    <name type="scientific">Botryotinia fuckeliana (strain B05.10)</name>
    <name type="common">Noble rot fungus</name>
    <name type="synonym">Botrytis cinerea</name>
    <dbReference type="NCBI Taxonomy" id="332648"/>
    <lineage>
        <taxon>Eukaryota</taxon>
        <taxon>Fungi</taxon>
        <taxon>Dikarya</taxon>
        <taxon>Ascomycota</taxon>
        <taxon>Pezizomycotina</taxon>
        <taxon>Leotiomycetes</taxon>
        <taxon>Helotiales</taxon>
        <taxon>Sclerotiniaceae</taxon>
        <taxon>Botrytis</taxon>
    </lineage>
</organism>
<gene>
    <name evidence="1" type="ORF">BCIN_11g05630</name>
</gene>
<reference evidence="1 2" key="3">
    <citation type="journal article" date="2017" name="Mol. Plant Pathol.">
        <title>A gapless genome sequence of the fungus Botrytis cinerea.</title>
        <authorList>
            <person name="Van Kan J.A."/>
            <person name="Stassen J.H."/>
            <person name="Mosbach A."/>
            <person name="Van Der Lee T.A."/>
            <person name="Faino L."/>
            <person name="Farmer A.D."/>
            <person name="Papasotiriou D.G."/>
            <person name="Zhou S."/>
            <person name="Seidl M.F."/>
            <person name="Cottam E."/>
            <person name="Edel D."/>
            <person name="Hahn M."/>
            <person name="Schwartz D.C."/>
            <person name="Dietrich R.A."/>
            <person name="Widdison S."/>
            <person name="Scalliet G."/>
        </authorList>
    </citation>
    <scope>NUCLEOTIDE SEQUENCE [LARGE SCALE GENOMIC DNA]</scope>
    <source>
        <strain evidence="1 2">B05.10</strain>
    </source>
</reference>
<proteinExistence type="predicted"/>
<evidence type="ECO:0000313" key="1">
    <source>
        <dbReference type="EMBL" id="ATZ55295.1"/>
    </source>
</evidence>
<dbReference type="RefSeq" id="XP_024551889.1">
    <property type="nucleotide sequence ID" value="XM_024696086.1"/>
</dbReference>
<dbReference type="GeneID" id="36394667"/>
<dbReference type="OrthoDB" id="3514752at2759"/>
<dbReference type="VEuPathDB" id="FungiDB:Bcin11g05630"/>
<dbReference type="Proteomes" id="UP000001798">
    <property type="component" value="Chromosome 11"/>
</dbReference>
<evidence type="ECO:0000313" key="2">
    <source>
        <dbReference type="Proteomes" id="UP000001798"/>
    </source>
</evidence>
<dbReference type="EMBL" id="CP009815">
    <property type="protein sequence ID" value="ATZ55295.1"/>
    <property type="molecule type" value="Genomic_DNA"/>
</dbReference>
<reference evidence="1 2" key="2">
    <citation type="journal article" date="2012" name="Eukaryot. Cell">
        <title>Genome update of Botrytis cinerea strains B05.10 and T4.</title>
        <authorList>
            <person name="Staats M."/>
            <person name="van Kan J.A."/>
        </authorList>
    </citation>
    <scope>NUCLEOTIDE SEQUENCE [LARGE SCALE GENOMIC DNA]</scope>
    <source>
        <strain evidence="1 2">B05.10</strain>
    </source>
</reference>
<protein>
    <submittedName>
        <fullName evidence="1">Uncharacterized protein</fullName>
    </submittedName>
</protein>
<dbReference type="AlphaFoldDB" id="A0A384JXI0"/>
<sequence length="246" mass="28462">MSGVQDKMGSSTLIPYPNLDTTSMFLIENEPRRYGQLWTFWERGLLLLVIDWYRGGESSEPYPPALWKAAEDRISVQSVFHEWAMFLNDKPNGLETSGILAGNQGYTESQIFRCWQRLKEEQSRKQAIATLLLKILPLVGTLEAEFNVKICYIKHDKLPGKQDQSNSEHVNDGTWGQYKVDFSSAHLNAPYALRIWQSLVEKREERERQYDLAVRQTRHVLGLGLPVVDLWDPDLQQVFGSMRRDM</sequence>
<name>A0A384JXI0_BOTFB</name>
<accession>A0A384JXI0</accession>
<keyword evidence="2" id="KW-1185">Reference proteome</keyword>
<reference evidence="1 2" key="1">
    <citation type="journal article" date="2011" name="PLoS Genet.">
        <title>Genomic analysis of the necrotrophic fungal pathogens Sclerotinia sclerotiorum and Botrytis cinerea.</title>
        <authorList>
            <person name="Amselem J."/>
            <person name="Cuomo C.A."/>
            <person name="van Kan J.A."/>
            <person name="Viaud M."/>
            <person name="Benito E.P."/>
            <person name="Couloux A."/>
            <person name="Coutinho P.M."/>
            <person name="de Vries R.P."/>
            <person name="Dyer P.S."/>
            <person name="Fillinger S."/>
            <person name="Fournier E."/>
            <person name="Gout L."/>
            <person name="Hahn M."/>
            <person name="Kohn L."/>
            <person name="Lapalu N."/>
            <person name="Plummer K.M."/>
            <person name="Pradier J.M."/>
            <person name="Quevillon E."/>
            <person name="Sharon A."/>
            <person name="Simon A."/>
            <person name="ten Have A."/>
            <person name="Tudzynski B."/>
            <person name="Tudzynski P."/>
            <person name="Wincker P."/>
            <person name="Andrew M."/>
            <person name="Anthouard V."/>
            <person name="Beever R.E."/>
            <person name="Beffa R."/>
            <person name="Benoit I."/>
            <person name="Bouzid O."/>
            <person name="Brault B."/>
            <person name="Chen Z."/>
            <person name="Choquer M."/>
            <person name="Collemare J."/>
            <person name="Cotton P."/>
            <person name="Danchin E.G."/>
            <person name="Da Silva C."/>
            <person name="Gautier A."/>
            <person name="Giraud C."/>
            <person name="Giraud T."/>
            <person name="Gonzalez C."/>
            <person name="Grossetete S."/>
            <person name="Guldener U."/>
            <person name="Henrissat B."/>
            <person name="Howlett B.J."/>
            <person name="Kodira C."/>
            <person name="Kretschmer M."/>
            <person name="Lappartient A."/>
            <person name="Leroch M."/>
            <person name="Levis C."/>
            <person name="Mauceli E."/>
            <person name="Neuveglise C."/>
            <person name="Oeser B."/>
            <person name="Pearson M."/>
            <person name="Poulain J."/>
            <person name="Poussereau N."/>
            <person name="Quesneville H."/>
            <person name="Rascle C."/>
            <person name="Schumacher J."/>
            <person name="Segurens B."/>
            <person name="Sexton A."/>
            <person name="Silva E."/>
            <person name="Sirven C."/>
            <person name="Soanes D.M."/>
            <person name="Talbot N.J."/>
            <person name="Templeton M."/>
            <person name="Yandava C."/>
            <person name="Yarden O."/>
            <person name="Zeng Q."/>
            <person name="Rollins J.A."/>
            <person name="Lebrun M.H."/>
            <person name="Dickman M."/>
        </authorList>
    </citation>
    <scope>NUCLEOTIDE SEQUENCE [LARGE SCALE GENOMIC DNA]</scope>
    <source>
        <strain evidence="1 2">B05.10</strain>
    </source>
</reference>
<dbReference type="KEGG" id="bfu:BCIN_11g05630"/>